<keyword evidence="10" id="KW-1185">Reference proteome</keyword>
<keyword evidence="5" id="KW-0547">Nucleotide-binding</keyword>
<evidence type="ECO:0000256" key="6">
    <source>
        <dbReference type="ARBA" id="ARBA00022840"/>
    </source>
</evidence>
<evidence type="ECO:0000256" key="1">
    <source>
        <dbReference type="ARBA" id="ARBA00004417"/>
    </source>
</evidence>
<organism evidence="9 10">
    <name type="scientific">Desulfosalsimonas propionicica</name>
    <dbReference type="NCBI Taxonomy" id="332175"/>
    <lineage>
        <taxon>Bacteria</taxon>
        <taxon>Pseudomonadati</taxon>
        <taxon>Thermodesulfobacteriota</taxon>
        <taxon>Desulfobacteria</taxon>
        <taxon>Desulfobacterales</taxon>
        <taxon>Desulfosalsimonadaceae</taxon>
        <taxon>Desulfosalsimonas</taxon>
    </lineage>
</organism>
<sequence length="325" mass="35529">MKALLSVDNLAIEFATDEGVIRAVDGVSFAIRAGESLGLVGESGCGKSVTALGLIRLIASPPGRIVSGSVHFDGRELLQINTRDLRAVRGNEISMIFQEPLSALSPLHRIGRQLTEAIGFHHRMSKKAAREYAVSWLQKVGIPDAQSRMDAYPFQLSGGMQQRVMIAMALMLSPKLVIADEPTTALDVTTQAQIFAKIREMKENRTSLLLITHDMGVVWEMCDRVIVMYASRIVETADIETLFAAPAHPYTRGLMAAIPKLAGGRNHLTDIPGQVPSPLDYPAGCRFQDRCPDVFERCRTQDPDLVTCGKDHLAACFLVYPDKGA</sequence>
<dbReference type="InterPro" id="IPR013563">
    <property type="entry name" value="Oligopep_ABC_C"/>
</dbReference>
<dbReference type="EMBL" id="JACDUS010000003">
    <property type="protein sequence ID" value="MBA2881244.1"/>
    <property type="molecule type" value="Genomic_DNA"/>
</dbReference>
<dbReference type="GO" id="GO:0015833">
    <property type="term" value="P:peptide transport"/>
    <property type="evidence" value="ECO:0007669"/>
    <property type="project" value="InterPro"/>
</dbReference>
<keyword evidence="7" id="KW-0472">Membrane</keyword>
<keyword evidence="4" id="KW-1003">Cell membrane</keyword>
<reference evidence="9 10" key="1">
    <citation type="submission" date="2020-07" db="EMBL/GenBank/DDBJ databases">
        <title>Genomic Encyclopedia of Type Strains, Phase IV (KMG-IV): sequencing the most valuable type-strain genomes for metagenomic binning, comparative biology and taxonomic classification.</title>
        <authorList>
            <person name="Goeker M."/>
        </authorList>
    </citation>
    <scope>NUCLEOTIDE SEQUENCE [LARGE SCALE GENOMIC DNA]</scope>
    <source>
        <strain evidence="9 10">DSM 17721</strain>
    </source>
</reference>
<evidence type="ECO:0000256" key="3">
    <source>
        <dbReference type="ARBA" id="ARBA00022448"/>
    </source>
</evidence>
<keyword evidence="3" id="KW-0813">Transport</keyword>
<dbReference type="NCBIfam" id="TIGR01727">
    <property type="entry name" value="oligo_HPY"/>
    <property type="match status" value="1"/>
</dbReference>
<dbReference type="CDD" id="cd03257">
    <property type="entry name" value="ABC_NikE_OppD_transporters"/>
    <property type="match status" value="1"/>
</dbReference>
<dbReference type="InterPro" id="IPR003593">
    <property type="entry name" value="AAA+_ATPase"/>
</dbReference>
<dbReference type="PANTHER" id="PTHR43297:SF2">
    <property type="entry name" value="DIPEPTIDE TRANSPORT ATP-BINDING PROTEIN DPPD"/>
    <property type="match status" value="1"/>
</dbReference>
<dbReference type="GO" id="GO:0005524">
    <property type="term" value="F:ATP binding"/>
    <property type="evidence" value="ECO:0007669"/>
    <property type="project" value="UniProtKB-KW"/>
</dbReference>
<dbReference type="FunFam" id="3.40.50.300:FF:000016">
    <property type="entry name" value="Oligopeptide ABC transporter ATP-binding component"/>
    <property type="match status" value="1"/>
</dbReference>
<dbReference type="SUPFAM" id="SSF52540">
    <property type="entry name" value="P-loop containing nucleoside triphosphate hydrolases"/>
    <property type="match status" value="1"/>
</dbReference>
<dbReference type="InterPro" id="IPR027417">
    <property type="entry name" value="P-loop_NTPase"/>
</dbReference>
<evidence type="ECO:0000256" key="2">
    <source>
        <dbReference type="ARBA" id="ARBA00005417"/>
    </source>
</evidence>
<dbReference type="PROSITE" id="PS50893">
    <property type="entry name" value="ABC_TRANSPORTER_2"/>
    <property type="match status" value="1"/>
</dbReference>
<protein>
    <submittedName>
        <fullName evidence="9">Peptide/nickel transport system ATP-binding protein/oligopeptide transport system ATP-binding protein</fullName>
    </submittedName>
</protein>
<evidence type="ECO:0000313" key="9">
    <source>
        <dbReference type="EMBL" id="MBA2881244.1"/>
    </source>
</evidence>
<dbReference type="Pfam" id="PF08352">
    <property type="entry name" value="oligo_HPY"/>
    <property type="match status" value="1"/>
</dbReference>
<feature type="domain" description="ABC transporter" evidence="8">
    <location>
        <begin position="5"/>
        <end position="255"/>
    </location>
</feature>
<accession>A0A7W0C8Y3</accession>
<name>A0A7W0C8Y3_9BACT</name>
<dbReference type="PANTHER" id="PTHR43297">
    <property type="entry name" value="OLIGOPEPTIDE TRANSPORT ATP-BINDING PROTEIN APPD"/>
    <property type="match status" value="1"/>
</dbReference>
<evidence type="ECO:0000259" key="8">
    <source>
        <dbReference type="PROSITE" id="PS50893"/>
    </source>
</evidence>
<dbReference type="Gene3D" id="3.40.50.300">
    <property type="entry name" value="P-loop containing nucleotide triphosphate hydrolases"/>
    <property type="match status" value="1"/>
</dbReference>
<evidence type="ECO:0000256" key="7">
    <source>
        <dbReference type="ARBA" id="ARBA00023136"/>
    </source>
</evidence>
<dbReference type="GO" id="GO:0005886">
    <property type="term" value="C:plasma membrane"/>
    <property type="evidence" value="ECO:0007669"/>
    <property type="project" value="UniProtKB-SubCell"/>
</dbReference>
<dbReference type="Pfam" id="PF00005">
    <property type="entry name" value="ABC_tran"/>
    <property type="match status" value="1"/>
</dbReference>
<dbReference type="RefSeq" id="WP_181550893.1">
    <property type="nucleotide sequence ID" value="NZ_JACDUS010000003.1"/>
</dbReference>
<evidence type="ECO:0000256" key="5">
    <source>
        <dbReference type="ARBA" id="ARBA00022741"/>
    </source>
</evidence>
<dbReference type="PROSITE" id="PS00211">
    <property type="entry name" value="ABC_TRANSPORTER_1"/>
    <property type="match status" value="1"/>
</dbReference>
<dbReference type="GO" id="GO:0016887">
    <property type="term" value="F:ATP hydrolysis activity"/>
    <property type="evidence" value="ECO:0007669"/>
    <property type="project" value="InterPro"/>
</dbReference>
<comment type="caution">
    <text evidence="9">The sequence shown here is derived from an EMBL/GenBank/DDBJ whole genome shotgun (WGS) entry which is preliminary data.</text>
</comment>
<dbReference type="AlphaFoldDB" id="A0A7W0C8Y3"/>
<evidence type="ECO:0000256" key="4">
    <source>
        <dbReference type="ARBA" id="ARBA00022475"/>
    </source>
</evidence>
<comment type="similarity">
    <text evidence="2">Belongs to the ABC transporter superfamily.</text>
</comment>
<comment type="subcellular location">
    <subcellularLocation>
        <location evidence="1">Cell inner membrane</location>
        <topology evidence="1">Peripheral membrane protein</topology>
    </subcellularLocation>
</comment>
<proteinExistence type="inferred from homology"/>
<gene>
    <name evidence="9" type="ORF">HNR65_001570</name>
</gene>
<dbReference type="Proteomes" id="UP000525298">
    <property type="component" value="Unassembled WGS sequence"/>
</dbReference>
<dbReference type="SMART" id="SM00382">
    <property type="entry name" value="AAA"/>
    <property type="match status" value="1"/>
</dbReference>
<dbReference type="InterPro" id="IPR003439">
    <property type="entry name" value="ABC_transporter-like_ATP-bd"/>
</dbReference>
<evidence type="ECO:0000313" key="10">
    <source>
        <dbReference type="Proteomes" id="UP000525298"/>
    </source>
</evidence>
<dbReference type="InterPro" id="IPR017871">
    <property type="entry name" value="ABC_transporter-like_CS"/>
</dbReference>
<keyword evidence="6 9" id="KW-0067">ATP-binding</keyword>
<dbReference type="InterPro" id="IPR050388">
    <property type="entry name" value="ABC_Ni/Peptide_Import"/>
</dbReference>